<evidence type="ECO:0000313" key="3">
    <source>
        <dbReference type="Proteomes" id="UP001632038"/>
    </source>
</evidence>
<gene>
    <name evidence="2" type="ORF">CASFOL_028780</name>
</gene>
<keyword evidence="3" id="KW-1185">Reference proteome</keyword>
<evidence type="ECO:0000256" key="1">
    <source>
        <dbReference type="SAM" id="MobiDB-lite"/>
    </source>
</evidence>
<sequence length="420" mass="48903">MKKDKDGESIPKREDEWDQNELNAANWNSKAMNTICSFVDIRYYKSIQRCESAKDAWDTLEKLCLGTAGVKKSRLRVLSSQFETIRMEENELINDYAMRLQELSGEMTELGENVTNERLVAKLLRSITRKFDIKITAIEEARDTANLPYDELVGSLNTYEMEHIRNRERNTAYTSNEKFEVDSDDEEMSLDVLNLNNTHLNDEELSFITNRFRNYIKKKNNTGGNRNKPDISRSTDRSVPKPQNTDSPLRPSKPLSEIQCHECKGWGHYKNECANILRKKSLIAREFDENSEEEEEDELKALAAHSVWDDDLCAANTAGNTICWNTQEEEKFDKYEQMQIKYEAIFTNWEKSIFKIKEINEDMEKLKRKIDKQKSIITQPERSHTRKDAEHLQTELKQANAIFTNFIKGKGDLTSAETVY</sequence>
<name>A0ABD3CD15_9LAMI</name>
<dbReference type="Pfam" id="PF14223">
    <property type="entry name" value="Retrotran_gag_2"/>
    <property type="match status" value="1"/>
</dbReference>
<reference evidence="3" key="1">
    <citation type="journal article" date="2024" name="IScience">
        <title>Strigolactones Initiate the Formation of Haustorium-like Structures in Castilleja.</title>
        <authorList>
            <person name="Buerger M."/>
            <person name="Peterson D."/>
            <person name="Chory J."/>
        </authorList>
    </citation>
    <scope>NUCLEOTIDE SEQUENCE [LARGE SCALE GENOMIC DNA]</scope>
</reference>
<dbReference type="PANTHER" id="PTHR35317:SF23">
    <property type="entry name" value="OS04G0629600 PROTEIN"/>
    <property type="match status" value="1"/>
</dbReference>
<feature type="region of interest" description="Disordered" evidence="1">
    <location>
        <begin position="218"/>
        <end position="254"/>
    </location>
</feature>
<evidence type="ECO:0000313" key="2">
    <source>
        <dbReference type="EMBL" id="KAL3627417.1"/>
    </source>
</evidence>
<organism evidence="2 3">
    <name type="scientific">Castilleja foliolosa</name>
    <dbReference type="NCBI Taxonomy" id="1961234"/>
    <lineage>
        <taxon>Eukaryota</taxon>
        <taxon>Viridiplantae</taxon>
        <taxon>Streptophyta</taxon>
        <taxon>Embryophyta</taxon>
        <taxon>Tracheophyta</taxon>
        <taxon>Spermatophyta</taxon>
        <taxon>Magnoliopsida</taxon>
        <taxon>eudicotyledons</taxon>
        <taxon>Gunneridae</taxon>
        <taxon>Pentapetalae</taxon>
        <taxon>asterids</taxon>
        <taxon>lamiids</taxon>
        <taxon>Lamiales</taxon>
        <taxon>Orobanchaceae</taxon>
        <taxon>Pedicularideae</taxon>
        <taxon>Castillejinae</taxon>
        <taxon>Castilleja</taxon>
    </lineage>
</organism>
<comment type="caution">
    <text evidence="2">The sequence shown here is derived from an EMBL/GenBank/DDBJ whole genome shotgun (WGS) entry which is preliminary data.</text>
</comment>
<dbReference type="InterPro" id="IPR036875">
    <property type="entry name" value="Znf_CCHC_sf"/>
</dbReference>
<proteinExistence type="predicted"/>
<protein>
    <recommendedName>
        <fullName evidence="4">CCHC-type domain-containing protein</fullName>
    </recommendedName>
</protein>
<dbReference type="EMBL" id="JAVIJP010000039">
    <property type="protein sequence ID" value="KAL3627417.1"/>
    <property type="molecule type" value="Genomic_DNA"/>
</dbReference>
<feature type="compositionally biased region" description="Basic and acidic residues" evidence="1">
    <location>
        <begin position="227"/>
        <end position="239"/>
    </location>
</feature>
<dbReference type="AlphaFoldDB" id="A0ABD3CD15"/>
<evidence type="ECO:0008006" key="4">
    <source>
        <dbReference type="Google" id="ProtNLM"/>
    </source>
</evidence>
<dbReference type="SUPFAM" id="SSF57756">
    <property type="entry name" value="Retrovirus zinc finger-like domains"/>
    <property type="match status" value="1"/>
</dbReference>
<dbReference type="PANTHER" id="PTHR35317">
    <property type="entry name" value="OS04G0629600 PROTEIN"/>
    <property type="match status" value="1"/>
</dbReference>
<accession>A0ABD3CD15</accession>
<dbReference type="Proteomes" id="UP001632038">
    <property type="component" value="Unassembled WGS sequence"/>
</dbReference>